<dbReference type="PRINTS" id="PR00473">
    <property type="entry name" value="GALCTOKINASE"/>
</dbReference>
<dbReference type="PANTHER" id="PTHR10457:SF7">
    <property type="entry name" value="GALACTOKINASE-RELATED"/>
    <property type="match status" value="1"/>
</dbReference>
<dbReference type="EC" id="2.7.1.6" evidence="10"/>
<name>A0A518D257_9BACT</name>
<dbReference type="SUPFAM" id="SSF55060">
    <property type="entry name" value="GHMP Kinase, C-terminal domain"/>
    <property type="match status" value="1"/>
</dbReference>
<evidence type="ECO:0000313" key="15">
    <source>
        <dbReference type="Proteomes" id="UP000319342"/>
    </source>
</evidence>
<dbReference type="GO" id="GO:0006012">
    <property type="term" value="P:galactose metabolic process"/>
    <property type="evidence" value="ECO:0007669"/>
    <property type="project" value="UniProtKB-UniRule"/>
</dbReference>
<keyword evidence="9" id="KW-0119">Carbohydrate metabolism</keyword>
<dbReference type="InterPro" id="IPR006203">
    <property type="entry name" value="GHMP_knse_ATP-bd_CS"/>
</dbReference>
<evidence type="ECO:0000256" key="6">
    <source>
        <dbReference type="ARBA" id="ARBA00022840"/>
    </source>
</evidence>
<dbReference type="AlphaFoldDB" id="A0A518D257"/>
<evidence type="ECO:0000259" key="11">
    <source>
        <dbReference type="Pfam" id="PF00288"/>
    </source>
</evidence>
<dbReference type="Proteomes" id="UP000319342">
    <property type="component" value="Chromosome"/>
</dbReference>
<evidence type="ECO:0000256" key="2">
    <source>
        <dbReference type="ARBA" id="ARBA00022679"/>
    </source>
</evidence>
<dbReference type="InterPro" id="IPR014721">
    <property type="entry name" value="Ribsml_uS5_D2-typ_fold_subgr"/>
</dbReference>
<dbReference type="SUPFAM" id="SSF54211">
    <property type="entry name" value="Ribosomal protein S5 domain 2-like"/>
    <property type="match status" value="1"/>
</dbReference>
<dbReference type="InterPro" id="IPR000705">
    <property type="entry name" value="Galactokinase"/>
</dbReference>
<dbReference type="NCBIfam" id="TIGR00131">
    <property type="entry name" value="gal_kin"/>
    <property type="match status" value="1"/>
</dbReference>
<feature type="domain" description="GHMP kinase C-terminal" evidence="12">
    <location>
        <begin position="313"/>
        <end position="394"/>
    </location>
</feature>
<feature type="domain" description="GHMP kinase N-terminal" evidence="11">
    <location>
        <begin position="122"/>
        <end position="209"/>
    </location>
</feature>
<evidence type="ECO:0000256" key="4">
    <source>
        <dbReference type="ARBA" id="ARBA00022741"/>
    </source>
</evidence>
<evidence type="ECO:0000256" key="7">
    <source>
        <dbReference type="ARBA" id="ARBA00022842"/>
    </source>
</evidence>
<dbReference type="GO" id="GO:0005524">
    <property type="term" value="F:ATP binding"/>
    <property type="evidence" value="ECO:0007669"/>
    <property type="project" value="UniProtKB-UniRule"/>
</dbReference>
<evidence type="ECO:0000256" key="9">
    <source>
        <dbReference type="ARBA" id="ARBA00023277"/>
    </source>
</evidence>
<organism evidence="14 15">
    <name type="scientific">Rohdeia mirabilis</name>
    <dbReference type="NCBI Taxonomy" id="2528008"/>
    <lineage>
        <taxon>Bacteria</taxon>
        <taxon>Pseudomonadati</taxon>
        <taxon>Planctomycetota</taxon>
        <taxon>Planctomycetia</taxon>
        <taxon>Planctomycetia incertae sedis</taxon>
        <taxon>Rohdeia</taxon>
    </lineage>
</organism>
<keyword evidence="5 14" id="KW-0418">Kinase</keyword>
<dbReference type="Gene3D" id="3.30.230.10">
    <property type="match status" value="1"/>
</dbReference>
<dbReference type="FunFam" id="3.30.70.890:FF:000001">
    <property type="entry name" value="Galactokinase"/>
    <property type="match status" value="1"/>
</dbReference>
<dbReference type="PANTHER" id="PTHR10457">
    <property type="entry name" value="MEVALONATE KINASE/GALACTOKINASE"/>
    <property type="match status" value="1"/>
</dbReference>
<keyword evidence="3" id="KW-0479">Metal-binding</keyword>
<evidence type="ECO:0000256" key="5">
    <source>
        <dbReference type="ARBA" id="ARBA00022777"/>
    </source>
</evidence>
<sequence>MPPPPPIESSVAGRRDARRQYAVELADALRVHFGDGPAARLFFAPGRVNLMGAHLDYNGGPVMPMPVDRGTLVAARPNGLGRVRLASLREPGVFDSDALPTTVTGAWYDYPIGVLAQYRAADRPGSSEGLDLVFGGDLPIGAGLSSSASICVATALALHGCSGERVPLGTAERVGPKLGLQLVEEALQAERGHVGVQCGIMDPFAVGLGRPGHLLWLDCRDRSHEHVPLDTERYLVGIVDTGVRRELAAGAFNERVAQCAALFDQLRSTDASEAWLCDVPRARFDDALGGLSDELVRRGRHVFGELERTHAARTALVRGDVAGFGRAMTASHESLRDDYQVSTPELDTLVDAATAVPGVLGSRLTGAGFGGCTVVLLEREARDELVEAVGRAYRARFGREPVTEFFGGGDGPHELG</sequence>
<protein>
    <recommendedName>
        <fullName evidence="10">Galactokinase</fullName>
        <ecNumber evidence="10">2.7.1.6</ecNumber>
    </recommendedName>
</protein>
<dbReference type="PRINTS" id="PR00959">
    <property type="entry name" value="MEVGALKINASE"/>
</dbReference>
<reference evidence="14 15" key="1">
    <citation type="submission" date="2019-02" db="EMBL/GenBank/DDBJ databases">
        <title>Deep-cultivation of Planctomycetes and their phenomic and genomic characterization uncovers novel biology.</title>
        <authorList>
            <person name="Wiegand S."/>
            <person name="Jogler M."/>
            <person name="Boedeker C."/>
            <person name="Pinto D."/>
            <person name="Vollmers J."/>
            <person name="Rivas-Marin E."/>
            <person name="Kohn T."/>
            <person name="Peeters S.H."/>
            <person name="Heuer A."/>
            <person name="Rast P."/>
            <person name="Oberbeckmann S."/>
            <person name="Bunk B."/>
            <person name="Jeske O."/>
            <person name="Meyerdierks A."/>
            <person name="Storesund J.E."/>
            <person name="Kallscheuer N."/>
            <person name="Luecker S."/>
            <person name="Lage O.M."/>
            <person name="Pohl T."/>
            <person name="Merkel B.J."/>
            <person name="Hornburger P."/>
            <person name="Mueller R.-W."/>
            <person name="Bruemmer F."/>
            <person name="Labrenz M."/>
            <person name="Spormann A.M."/>
            <person name="Op den Camp H."/>
            <person name="Overmann J."/>
            <person name="Amann R."/>
            <person name="Jetten M.S.M."/>
            <person name="Mascher T."/>
            <person name="Medema M.H."/>
            <person name="Devos D.P."/>
            <person name="Kaster A.-K."/>
            <person name="Ovreas L."/>
            <person name="Rohde M."/>
            <person name="Galperin M.Y."/>
            <person name="Jogler C."/>
        </authorList>
    </citation>
    <scope>NUCLEOTIDE SEQUENCE [LARGE SCALE GENOMIC DNA]</scope>
    <source>
        <strain evidence="14 15">Pla163</strain>
    </source>
</reference>
<keyword evidence="6" id="KW-0067">ATP-binding</keyword>
<dbReference type="Pfam" id="PF10509">
    <property type="entry name" value="GalKase_gal_bdg"/>
    <property type="match status" value="1"/>
</dbReference>
<evidence type="ECO:0000259" key="13">
    <source>
        <dbReference type="Pfam" id="PF10509"/>
    </source>
</evidence>
<dbReference type="InterPro" id="IPR020568">
    <property type="entry name" value="Ribosomal_Su5_D2-typ_SF"/>
</dbReference>
<proteinExistence type="inferred from homology"/>
<dbReference type="InterPro" id="IPR006206">
    <property type="entry name" value="Mevalonate/galactokinase"/>
</dbReference>
<keyword evidence="15" id="KW-1185">Reference proteome</keyword>
<keyword evidence="7" id="KW-0460">Magnesium</keyword>
<dbReference type="PROSITE" id="PS00627">
    <property type="entry name" value="GHMP_KINASES_ATP"/>
    <property type="match status" value="1"/>
</dbReference>
<evidence type="ECO:0000259" key="12">
    <source>
        <dbReference type="Pfam" id="PF08544"/>
    </source>
</evidence>
<dbReference type="InterPro" id="IPR006204">
    <property type="entry name" value="GHMP_kinase_N_dom"/>
</dbReference>
<keyword evidence="4" id="KW-0547">Nucleotide-binding</keyword>
<evidence type="ECO:0000313" key="14">
    <source>
        <dbReference type="EMBL" id="QDU85560.1"/>
    </source>
</evidence>
<comment type="similarity">
    <text evidence="1">Belongs to the GHMP kinase family. GalK subfamily.</text>
</comment>
<dbReference type="InterPro" id="IPR013750">
    <property type="entry name" value="GHMP_kinase_C_dom"/>
</dbReference>
<dbReference type="Pfam" id="PF00288">
    <property type="entry name" value="GHMP_kinases_N"/>
    <property type="match status" value="1"/>
</dbReference>
<dbReference type="GO" id="GO:0046872">
    <property type="term" value="F:metal ion binding"/>
    <property type="evidence" value="ECO:0007669"/>
    <property type="project" value="UniProtKB-KW"/>
</dbReference>
<dbReference type="InterPro" id="IPR019539">
    <property type="entry name" value="GalKase_N"/>
</dbReference>
<evidence type="ECO:0000256" key="10">
    <source>
        <dbReference type="NCBIfam" id="TIGR00131"/>
    </source>
</evidence>
<feature type="domain" description="Galactokinase N-terminal" evidence="13">
    <location>
        <begin position="32"/>
        <end position="77"/>
    </location>
</feature>
<dbReference type="GO" id="GO:0005829">
    <property type="term" value="C:cytosol"/>
    <property type="evidence" value="ECO:0007669"/>
    <property type="project" value="TreeGrafter"/>
</dbReference>
<dbReference type="InterPro" id="IPR036554">
    <property type="entry name" value="GHMP_kinase_C_sf"/>
</dbReference>
<evidence type="ECO:0000256" key="1">
    <source>
        <dbReference type="ARBA" id="ARBA00006566"/>
    </source>
</evidence>
<accession>A0A518D257</accession>
<evidence type="ECO:0000256" key="3">
    <source>
        <dbReference type="ARBA" id="ARBA00022723"/>
    </source>
</evidence>
<dbReference type="EMBL" id="CP036290">
    <property type="protein sequence ID" value="QDU85560.1"/>
    <property type="molecule type" value="Genomic_DNA"/>
</dbReference>
<dbReference type="Gene3D" id="3.30.70.890">
    <property type="entry name" value="GHMP kinase, C-terminal domain"/>
    <property type="match status" value="1"/>
</dbReference>
<evidence type="ECO:0000256" key="8">
    <source>
        <dbReference type="ARBA" id="ARBA00023144"/>
    </source>
</evidence>
<gene>
    <name evidence="14" type="primary">galK</name>
    <name evidence="14" type="ORF">Pla163_26920</name>
</gene>
<dbReference type="Pfam" id="PF08544">
    <property type="entry name" value="GHMP_kinases_C"/>
    <property type="match status" value="1"/>
</dbReference>
<dbReference type="RefSeq" id="WP_145189130.1">
    <property type="nucleotide sequence ID" value="NZ_CP036290.1"/>
</dbReference>
<keyword evidence="8" id="KW-0299">Galactose metabolism</keyword>
<dbReference type="GO" id="GO:0004335">
    <property type="term" value="F:galactokinase activity"/>
    <property type="evidence" value="ECO:0007669"/>
    <property type="project" value="UniProtKB-UniRule"/>
</dbReference>
<dbReference type="PIRSF" id="PIRSF000530">
    <property type="entry name" value="Galactokinase"/>
    <property type="match status" value="1"/>
</dbReference>
<keyword evidence="2 14" id="KW-0808">Transferase</keyword>
<dbReference type="OrthoDB" id="250531at2"/>